<sequence length="59" mass="6763">MNKIYNVTSYVIAILMFPCLMLGDKPLLFLAPISYGVGKLFISFSNNPNFKFSKLYTMF</sequence>
<organism evidence="2 3">
    <name type="scientific">Staphylococcus aureus</name>
    <dbReference type="NCBI Taxonomy" id="1280"/>
    <lineage>
        <taxon>Bacteria</taxon>
        <taxon>Bacillati</taxon>
        <taxon>Bacillota</taxon>
        <taxon>Bacilli</taxon>
        <taxon>Bacillales</taxon>
        <taxon>Staphylococcaceae</taxon>
        <taxon>Staphylococcus</taxon>
    </lineage>
</organism>
<keyword evidence="1" id="KW-0812">Transmembrane</keyword>
<reference evidence="2 3" key="1">
    <citation type="submission" date="2018-06" db="EMBL/GenBank/DDBJ databases">
        <authorList>
            <consortium name="Pathogen Informatics"/>
            <person name="Doyle S."/>
        </authorList>
    </citation>
    <scope>NUCLEOTIDE SEQUENCE [LARGE SCALE GENOMIC DNA]</scope>
    <source>
        <strain evidence="2 3">NCTC7878</strain>
    </source>
</reference>
<evidence type="ECO:0000313" key="2">
    <source>
        <dbReference type="EMBL" id="SPZ98790.1"/>
    </source>
</evidence>
<proteinExistence type="predicted"/>
<keyword evidence="1" id="KW-1133">Transmembrane helix</keyword>
<dbReference type="EMBL" id="UAUX01000009">
    <property type="protein sequence ID" value="SPZ98790.1"/>
    <property type="molecule type" value="Genomic_DNA"/>
</dbReference>
<accession>A0A2X2MAF0</accession>
<name>A0A2X2MAF0_STAAU</name>
<protein>
    <submittedName>
        <fullName evidence="2">Cap8I protein</fullName>
    </submittedName>
</protein>
<evidence type="ECO:0000313" key="3">
    <source>
        <dbReference type="Proteomes" id="UP000249913"/>
    </source>
</evidence>
<dbReference type="AlphaFoldDB" id="A0A2X2MAF0"/>
<gene>
    <name evidence="2" type="ORF">NCTC7878_02193</name>
</gene>
<feature type="transmembrane region" description="Helical" evidence="1">
    <location>
        <begin position="7"/>
        <end position="23"/>
    </location>
</feature>
<dbReference type="Proteomes" id="UP000249913">
    <property type="component" value="Unassembled WGS sequence"/>
</dbReference>
<evidence type="ECO:0000256" key="1">
    <source>
        <dbReference type="SAM" id="Phobius"/>
    </source>
</evidence>
<keyword evidence="1" id="KW-0472">Membrane</keyword>